<feature type="compositionally biased region" description="Pro residues" evidence="3">
    <location>
        <begin position="1"/>
        <end position="13"/>
    </location>
</feature>
<dbReference type="InterPro" id="IPR014812">
    <property type="entry name" value="Vps51"/>
</dbReference>
<keyword evidence="2" id="KW-0445">Lipid transport</keyword>
<name>A0A5J5EZ05_9PEZI</name>
<feature type="region of interest" description="Disordered" evidence="3">
    <location>
        <begin position="1"/>
        <end position="66"/>
    </location>
</feature>
<dbReference type="GO" id="GO:0042147">
    <property type="term" value="P:retrograde transport, endosome to Golgi"/>
    <property type="evidence" value="ECO:0007669"/>
    <property type="project" value="UniProtKB-UniRule"/>
</dbReference>
<reference evidence="4 5" key="1">
    <citation type="submission" date="2019-09" db="EMBL/GenBank/DDBJ databases">
        <title>Draft genome of the ectomycorrhizal ascomycete Sphaerosporella brunnea.</title>
        <authorList>
            <consortium name="DOE Joint Genome Institute"/>
            <person name="Benucci G.M."/>
            <person name="Marozzi G."/>
            <person name="Antonielli L."/>
            <person name="Sanchez S."/>
            <person name="Marco P."/>
            <person name="Wang X."/>
            <person name="Falini L.B."/>
            <person name="Barry K."/>
            <person name="Haridas S."/>
            <person name="Lipzen A."/>
            <person name="Labutti K."/>
            <person name="Grigoriev I.V."/>
            <person name="Murat C."/>
            <person name="Martin F."/>
            <person name="Albertini E."/>
            <person name="Donnini D."/>
            <person name="Bonito G."/>
        </authorList>
    </citation>
    <scope>NUCLEOTIDE SEQUENCE [LARGE SCALE GENOMIC DNA]</scope>
    <source>
        <strain evidence="4 5">Sb_GMNB300</strain>
    </source>
</reference>
<comment type="subunit">
    <text evidence="2">Component of the Golgi-associated retrograde protein (GARP) complex.</text>
</comment>
<comment type="function">
    <text evidence="2">Acts as component of the GARP complex that is involved in retrograde transport from early and late endosomes to the trans-Golgi network (TGN).</text>
</comment>
<dbReference type="GO" id="GO:0007030">
    <property type="term" value="P:Golgi organization"/>
    <property type="evidence" value="ECO:0007669"/>
    <property type="project" value="UniProtKB-UniRule"/>
</dbReference>
<gene>
    <name evidence="4" type="ORF">FN846DRAFT_682215</name>
</gene>
<dbReference type="GO" id="GO:0005829">
    <property type="term" value="C:cytosol"/>
    <property type="evidence" value="ECO:0007669"/>
    <property type="project" value="GOC"/>
</dbReference>
<proteinExistence type="inferred from homology"/>
<sequence>MPSPAPNRSPLPSPASSRPPSISVQSPLQLTPHNPNFPSSVHSSRQNSLEIPLRATSPRPSKRNRSALRQFYGLSATTGEVLPELDRDGFDANAYVEKLLAEKGLRELLAVENRLVNDIRGLDGERKALVYDNYSKLIAATDTIRKMRASMEPLTPTTSTLEPAVSHIEGVSRGLVEGMRAASPRPGGTDKGVETVKWALKAPERIRELVKGGEHEEAEKVWERLKGLCQQWEGTKGVEEVKKKGEQALKGE</sequence>
<dbReference type="AlphaFoldDB" id="A0A5J5EZ05"/>
<dbReference type="PANTHER" id="PTHR15954">
    <property type="entry name" value="VACUOLAR PROTEIN SORTING-ASSOCIATED PROTEIN 51 HOMOLOG"/>
    <property type="match status" value="1"/>
</dbReference>
<dbReference type="GO" id="GO:0048193">
    <property type="term" value="P:Golgi vesicle transport"/>
    <property type="evidence" value="ECO:0007669"/>
    <property type="project" value="TreeGrafter"/>
</dbReference>
<comment type="caution">
    <text evidence="4">The sequence shown here is derived from an EMBL/GenBank/DDBJ whole genome shotgun (WGS) entry which is preliminary data.</text>
</comment>
<keyword evidence="5" id="KW-1185">Reference proteome</keyword>
<dbReference type="OrthoDB" id="203678at2759"/>
<evidence type="ECO:0000313" key="4">
    <source>
        <dbReference type="EMBL" id="KAA8908103.1"/>
    </source>
</evidence>
<keyword evidence="2" id="KW-0333">Golgi apparatus</keyword>
<evidence type="ECO:0000256" key="1">
    <source>
        <dbReference type="ARBA" id="ARBA00006080"/>
    </source>
</evidence>
<dbReference type="GO" id="GO:0015031">
    <property type="term" value="P:protein transport"/>
    <property type="evidence" value="ECO:0007669"/>
    <property type="project" value="UniProtKB-UniRule"/>
</dbReference>
<evidence type="ECO:0000313" key="5">
    <source>
        <dbReference type="Proteomes" id="UP000326924"/>
    </source>
</evidence>
<keyword evidence="2" id="KW-0653">Protein transport</keyword>
<organism evidence="4 5">
    <name type="scientific">Sphaerosporella brunnea</name>
    <dbReference type="NCBI Taxonomy" id="1250544"/>
    <lineage>
        <taxon>Eukaryota</taxon>
        <taxon>Fungi</taxon>
        <taxon>Dikarya</taxon>
        <taxon>Ascomycota</taxon>
        <taxon>Pezizomycotina</taxon>
        <taxon>Pezizomycetes</taxon>
        <taxon>Pezizales</taxon>
        <taxon>Pyronemataceae</taxon>
        <taxon>Sphaerosporella</taxon>
    </lineage>
</organism>
<evidence type="ECO:0000256" key="2">
    <source>
        <dbReference type="RuleBase" id="RU368010"/>
    </source>
</evidence>
<dbReference type="PANTHER" id="PTHR15954:SF4">
    <property type="entry name" value="VACUOLAR PROTEIN SORTING-ASSOCIATED PROTEIN 51 HOMOLOG"/>
    <property type="match status" value="1"/>
</dbReference>
<feature type="compositionally biased region" description="Low complexity" evidence="3">
    <location>
        <begin position="14"/>
        <end position="23"/>
    </location>
</feature>
<dbReference type="GO" id="GO:0000938">
    <property type="term" value="C:GARP complex"/>
    <property type="evidence" value="ECO:0007669"/>
    <property type="project" value="UniProtKB-UniRule"/>
</dbReference>
<evidence type="ECO:0000256" key="3">
    <source>
        <dbReference type="SAM" id="MobiDB-lite"/>
    </source>
</evidence>
<dbReference type="GO" id="GO:1990745">
    <property type="term" value="C:EARP complex"/>
    <property type="evidence" value="ECO:0007669"/>
    <property type="project" value="TreeGrafter"/>
</dbReference>
<dbReference type="Pfam" id="PF08700">
    <property type="entry name" value="VPS51_Exo84_N"/>
    <property type="match status" value="1"/>
</dbReference>
<feature type="compositionally biased region" description="Polar residues" evidence="3">
    <location>
        <begin position="24"/>
        <end position="49"/>
    </location>
</feature>
<dbReference type="InParanoid" id="A0A5J5EZ05"/>
<dbReference type="GO" id="GO:0016020">
    <property type="term" value="C:membrane"/>
    <property type="evidence" value="ECO:0007669"/>
    <property type="project" value="TreeGrafter"/>
</dbReference>
<dbReference type="GO" id="GO:0032456">
    <property type="term" value="P:endocytic recycling"/>
    <property type="evidence" value="ECO:0007669"/>
    <property type="project" value="TreeGrafter"/>
</dbReference>
<dbReference type="EMBL" id="VXIS01000071">
    <property type="protein sequence ID" value="KAA8908103.1"/>
    <property type="molecule type" value="Genomic_DNA"/>
</dbReference>
<accession>A0A5J5EZ05</accession>
<comment type="subcellular location">
    <subcellularLocation>
        <location evidence="2">Golgi apparatus</location>
        <location evidence="2">trans-Golgi network</location>
    </subcellularLocation>
</comment>
<protein>
    <recommendedName>
        <fullName evidence="2">Vacuolar protein sorting-associated protein 51 homolog</fullName>
    </recommendedName>
</protein>
<dbReference type="GO" id="GO:0006869">
    <property type="term" value="P:lipid transport"/>
    <property type="evidence" value="ECO:0007669"/>
    <property type="project" value="UniProtKB-UniRule"/>
</dbReference>
<keyword evidence="2" id="KW-0813">Transport</keyword>
<comment type="similarity">
    <text evidence="1 2">Belongs to the VPS51 family.</text>
</comment>
<dbReference type="Proteomes" id="UP000326924">
    <property type="component" value="Unassembled WGS sequence"/>
</dbReference>